<dbReference type="OMA" id="DSMVASK"/>
<dbReference type="STRING" id="49390.A0A068U0A1"/>
<dbReference type="InParanoid" id="A0A068U0A1"/>
<dbReference type="SUPFAM" id="SSF51735">
    <property type="entry name" value="NAD(P)-binding Rossmann-fold domains"/>
    <property type="match status" value="1"/>
</dbReference>
<keyword evidence="2" id="KW-0862">Zinc</keyword>
<dbReference type="Gene3D" id="3.40.50.720">
    <property type="entry name" value="NAD(P)-binding Rossmann-like Domain"/>
    <property type="match status" value="1"/>
</dbReference>
<keyword evidence="1" id="KW-0479">Metal-binding</keyword>
<dbReference type="InterPro" id="IPR013154">
    <property type="entry name" value="ADH-like_N"/>
</dbReference>
<proteinExistence type="predicted"/>
<dbReference type="PANTHER" id="PTHR42683">
    <property type="entry name" value="ALDEHYDE REDUCTASE"/>
    <property type="match status" value="1"/>
</dbReference>
<evidence type="ECO:0000256" key="1">
    <source>
        <dbReference type="ARBA" id="ARBA00022723"/>
    </source>
</evidence>
<accession>A0A068U0A1</accession>
<feature type="domain" description="Alcohol dehydrogenase-like N-terminal" evidence="4">
    <location>
        <begin position="63"/>
        <end position="135"/>
    </location>
</feature>
<dbReference type="GO" id="GO:0016616">
    <property type="term" value="F:oxidoreductase activity, acting on the CH-OH group of donors, NAD or NADP as acceptor"/>
    <property type="evidence" value="ECO:0007669"/>
    <property type="project" value="InterPro"/>
</dbReference>
<evidence type="ECO:0000313" key="5">
    <source>
        <dbReference type="EMBL" id="CDP01604.1"/>
    </source>
</evidence>
<evidence type="ECO:0000256" key="3">
    <source>
        <dbReference type="ARBA" id="ARBA00023002"/>
    </source>
</evidence>
<keyword evidence="6" id="KW-1185">Reference proteome</keyword>
<evidence type="ECO:0000259" key="4">
    <source>
        <dbReference type="Pfam" id="PF08240"/>
    </source>
</evidence>
<evidence type="ECO:0000313" key="6">
    <source>
        <dbReference type="Proteomes" id="UP000295252"/>
    </source>
</evidence>
<dbReference type="Proteomes" id="UP000295252">
    <property type="component" value="Chromosome IX"/>
</dbReference>
<dbReference type="InterPro" id="IPR036291">
    <property type="entry name" value="NAD(P)-bd_dom_sf"/>
</dbReference>
<dbReference type="InterPro" id="IPR047109">
    <property type="entry name" value="CAD-like"/>
</dbReference>
<dbReference type="GO" id="GO:0046872">
    <property type="term" value="F:metal ion binding"/>
    <property type="evidence" value="ECO:0007669"/>
    <property type="project" value="UniProtKB-KW"/>
</dbReference>
<dbReference type="EMBL" id="HG739091">
    <property type="protein sequence ID" value="CDP01604.1"/>
    <property type="molecule type" value="Genomic_DNA"/>
</dbReference>
<reference evidence="6" key="1">
    <citation type="journal article" date="2014" name="Science">
        <title>The coffee genome provides insight into the convergent evolution of caffeine biosynthesis.</title>
        <authorList>
            <person name="Denoeud F."/>
            <person name="Carretero-Paulet L."/>
            <person name="Dereeper A."/>
            <person name="Droc G."/>
            <person name="Guyot R."/>
            <person name="Pietrella M."/>
            <person name="Zheng C."/>
            <person name="Alberti A."/>
            <person name="Anthony F."/>
            <person name="Aprea G."/>
            <person name="Aury J.M."/>
            <person name="Bento P."/>
            <person name="Bernard M."/>
            <person name="Bocs S."/>
            <person name="Campa C."/>
            <person name="Cenci A."/>
            <person name="Combes M.C."/>
            <person name="Crouzillat D."/>
            <person name="Da Silva C."/>
            <person name="Daddiego L."/>
            <person name="De Bellis F."/>
            <person name="Dussert S."/>
            <person name="Garsmeur O."/>
            <person name="Gayraud T."/>
            <person name="Guignon V."/>
            <person name="Jahn K."/>
            <person name="Jamilloux V."/>
            <person name="Joet T."/>
            <person name="Labadie K."/>
            <person name="Lan T."/>
            <person name="Leclercq J."/>
            <person name="Lepelley M."/>
            <person name="Leroy T."/>
            <person name="Li L.T."/>
            <person name="Librado P."/>
            <person name="Lopez L."/>
            <person name="Munoz A."/>
            <person name="Noel B."/>
            <person name="Pallavicini A."/>
            <person name="Perrotta G."/>
            <person name="Poncet V."/>
            <person name="Pot D."/>
            <person name="Priyono X."/>
            <person name="Rigoreau M."/>
            <person name="Rouard M."/>
            <person name="Rozas J."/>
            <person name="Tranchant-Dubreuil C."/>
            <person name="VanBuren R."/>
            <person name="Zhang Q."/>
            <person name="Andrade A.C."/>
            <person name="Argout X."/>
            <person name="Bertrand B."/>
            <person name="de Kochko A."/>
            <person name="Graziosi G."/>
            <person name="Henry R.J."/>
            <person name="Jayarama X."/>
            <person name="Ming R."/>
            <person name="Nagai C."/>
            <person name="Rounsley S."/>
            <person name="Sankoff D."/>
            <person name="Giuliano G."/>
            <person name="Albert V.A."/>
            <person name="Wincker P."/>
            <person name="Lashermes P."/>
        </authorList>
    </citation>
    <scope>NUCLEOTIDE SEQUENCE [LARGE SCALE GENOMIC DNA]</scope>
    <source>
        <strain evidence="6">cv. DH200-94</strain>
    </source>
</reference>
<dbReference type="AlphaFoldDB" id="A0A068U0A1"/>
<evidence type="ECO:0000256" key="2">
    <source>
        <dbReference type="ARBA" id="ARBA00022833"/>
    </source>
</evidence>
<dbReference type="Pfam" id="PF08240">
    <property type="entry name" value="ADH_N"/>
    <property type="match status" value="1"/>
</dbReference>
<dbReference type="PhylomeDB" id="A0A068U0A1"/>
<dbReference type="OrthoDB" id="1879366at2759"/>
<organism evidence="5 6">
    <name type="scientific">Coffea canephora</name>
    <name type="common">Robusta coffee</name>
    <dbReference type="NCBI Taxonomy" id="49390"/>
    <lineage>
        <taxon>Eukaryota</taxon>
        <taxon>Viridiplantae</taxon>
        <taxon>Streptophyta</taxon>
        <taxon>Embryophyta</taxon>
        <taxon>Tracheophyta</taxon>
        <taxon>Spermatophyta</taxon>
        <taxon>Magnoliopsida</taxon>
        <taxon>eudicotyledons</taxon>
        <taxon>Gunneridae</taxon>
        <taxon>Pentapetalae</taxon>
        <taxon>asterids</taxon>
        <taxon>lamiids</taxon>
        <taxon>Gentianales</taxon>
        <taxon>Rubiaceae</taxon>
        <taxon>Ixoroideae</taxon>
        <taxon>Gardenieae complex</taxon>
        <taxon>Bertiereae - Coffeeae clade</taxon>
        <taxon>Coffeeae</taxon>
        <taxon>Coffea</taxon>
    </lineage>
</organism>
<name>A0A068U0A1_COFCA</name>
<dbReference type="Gramene" id="CDP01604">
    <property type="protein sequence ID" value="CDP01604"/>
    <property type="gene ID" value="GSCOC_T00036705001"/>
</dbReference>
<dbReference type="SUPFAM" id="SSF50129">
    <property type="entry name" value="GroES-like"/>
    <property type="match status" value="1"/>
</dbReference>
<gene>
    <name evidence="5" type="ORF">GSCOC_T00036705001</name>
</gene>
<dbReference type="Gene3D" id="3.90.180.10">
    <property type="entry name" value="Medium-chain alcohol dehydrogenases, catalytic domain"/>
    <property type="match status" value="2"/>
</dbReference>
<keyword evidence="3" id="KW-0560">Oxidoreductase</keyword>
<sequence>MAKSPETEHPIKAFGWAARDHSGSLPPFKFSRRATGDNDVQFKVMYCGISHSDIHMMGHEQLPHDTRNLKVGDKVGVGCQVQSCRKCDSCNNNLENYCSGLVQTYGAEKTDGTITYGGYSNMMVCHEHFVVRWPENLPMDAGAPLLCAGITTYSPLRYYGLDKPGMHIGIVGLGGLGHVAVKMAKAFGTKATVISTNINKKKKPSRNLELIIFWFAATRARCR</sequence>
<dbReference type="InterPro" id="IPR011032">
    <property type="entry name" value="GroES-like_sf"/>
</dbReference>
<protein>
    <recommendedName>
        <fullName evidence="4">Alcohol dehydrogenase-like N-terminal domain-containing protein</fullName>
    </recommendedName>
</protein>